<dbReference type="Proteomes" id="UP000321058">
    <property type="component" value="Unassembled WGS sequence"/>
</dbReference>
<reference evidence="1 2" key="1">
    <citation type="submission" date="2019-07" db="EMBL/GenBank/DDBJ databases">
        <title>Whole genome shotgun sequence of Reyranella soli NBRC 108950.</title>
        <authorList>
            <person name="Hosoyama A."/>
            <person name="Uohara A."/>
            <person name="Ohji S."/>
            <person name="Ichikawa N."/>
        </authorList>
    </citation>
    <scope>NUCLEOTIDE SEQUENCE [LARGE SCALE GENOMIC DNA]</scope>
    <source>
        <strain evidence="1 2">NBRC 108950</strain>
    </source>
</reference>
<dbReference type="OrthoDB" id="7451095at2"/>
<dbReference type="SUPFAM" id="SSF54427">
    <property type="entry name" value="NTF2-like"/>
    <property type="match status" value="1"/>
</dbReference>
<dbReference type="Gene3D" id="3.10.450.50">
    <property type="match status" value="1"/>
</dbReference>
<gene>
    <name evidence="1" type="ORF">RSO01_60480</name>
</gene>
<comment type="caution">
    <text evidence="1">The sequence shown here is derived from an EMBL/GenBank/DDBJ whole genome shotgun (WGS) entry which is preliminary data.</text>
</comment>
<dbReference type="RefSeq" id="WP_147154267.1">
    <property type="nucleotide sequence ID" value="NZ_BKAJ01000112.1"/>
</dbReference>
<dbReference type="Pfam" id="PF12893">
    <property type="entry name" value="Lumazine_bd_2"/>
    <property type="match status" value="1"/>
</dbReference>
<proteinExistence type="predicted"/>
<evidence type="ECO:0000313" key="2">
    <source>
        <dbReference type="Proteomes" id="UP000321058"/>
    </source>
</evidence>
<organism evidence="1 2">
    <name type="scientific">Reyranella soli</name>
    <dbReference type="NCBI Taxonomy" id="1230389"/>
    <lineage>
        <taxon>Bacteria</taxon>
        <taxon>Pseudomonadati</taxon>
        <taxon>Pseudomonadota</taxon>
        <taxon>Alphaproteobacteria</taxon>
        <taxon>Hyphomicrobiales</taxon>
        <taxon>Reyranellaceae</taxon>
        <taxon>Reyranella</taxon>
    </lineage>
</organism>
<dbReference type="InterPro" id="IPR039437">
    <property type="entry name" value="FrzH/put_lumazine-bd"/>
</dbReference>
<accession>A0A512NIY9</accession>
<evidence type="ECO:0008006" key="3">
    <source>
        <dbReference type="Google" id="ProtNLM"/>
    </source>
</evidence>
<dbReference type="AlphaFoldDB" id="A0A512NIY9"/>
<dbReference type="InterPro" id="IPR032710">
    <property type="entry name" value="NTF2-like_dom_sf"/>
</dbReference>
<keyword evidence="2" id="KW-1185">Reference proteome</keyword>
<dbReference type="EMBL" id="BKAJ01000112">
    <property type="protein sequence ID" value="GEP58882.1"/>
    <property type="molecule type" value="Genomic_DNA"/>
</dbReference>
<sequence length="126" mass="13977">MSSEVSAVEKMLQVYFDGLYEGDTKKLGEAFHPASHLYAAAGDGKATDWPRGEWFKMVEGRPSGKAKGSARADRIVSIDFSGPTTAIAKVECQLPPRYFTDYLTLLKVDGRWQIISKTFHTVTKES</sequence>
<evidence type="ECO:0000313" key="1">
    <source>
        <dbReference type="EMBL" id="GEP58882.1"/>
    </source>
</evidence>
<protein>
    <recommendedName>
        <fullName evidence="3">Nuclear transport factor 2 family protein</fullName>
    </recommendedName>
</protein>
<name>A0A512NIY9_9HYPH</name>